<feature type="region of interest" description="Disordered" evidence="2">
    <location>
        <begin position="448"/>
        <end position="490"/>
    </location>
</feature>
<protein>
    <recommendedName>
        <fullName evidence="5">F-box domain-containing protein</fullName>
    </recommendedName>
</protein>
<reference evidence="4" key="1">
    <citation type="journal article" date="2014" name="Proc. Natl. Acad. Sci. U.S.A.">
        <title>Extensive sampling of basidiomycete genomes demonstrates inadequacy of the white-rot/brown-rot paradigm for wood decay fungi.</title>
        <authorList>
            <person name="Riley R."/>
            <person name="Salamov A.A."/>
            <person name="Brown D.W."/>
            <person name="Nagy L.G."/>
            <person name="Floudas D."/>
            <person name="Held B.W."/>
            <person name="Levasseur A."/>
            <person name="Lombard V."/>
            <person name="Morin E."/>
            <person name="Otillar R."/>
            <person name="Lindquist E.A."/>
            <person name="Sun H."/>
            <person name="LaButti K.M."/>
            <person name="Schmutz J."/>
            <person name="Jabbour D."/>
            <person name="Luo H."/>
            <person name="Baker S.E."/>
            <person name="Pisabarro A.G."/>
            <person name="Walton J.D."/>
            <person name="Blanchette R.A."/>
            <person name="Henrissat B."/>
            <person name="Martin F."/>
            <person name="Cullen D."/>
            <person name="Hibbett D.S."/>
            <person name="Grigoriev I.V."/>
        </authorList>
    </citation>
    <scope>NUCLEOTIDE SEQUENCE [LARGE SCALE GENOMIC DNA]</scope>
    <source>
        <strain evidence="4">CBS 339.88</strain>
    </source>
</reference>
<dbReference type="AlphaFoldDB" id="A0A067TRQ8"/>
<dbReference type="Proteomes" id="UP000027222">
    <property type="component" value="Unassembled WGS sequence"/>
</dbReference>
<gene>
    <name evidence="3" type="ORF">GALMADRAFT_390559</name>
</gene>
<dbReference type="OrthoDB" id="3258555at2759"/>
<feature type="coiled-coil region" evidence="1">
    <location>
        <begin position="4"/>
        <end position="38"/>
    </location>
</feature>
<keyword evidence="4" id="KW-1185">Reference proteome</keyword>
<accession>A0A067TRQ8</accession>
<dbReference type="EMBL" id="KL142367">
    <property type="protein sequence ID" value="KDR85871.1"/>
    <property type="molecule type" value="Genomic_DNA"/>
</dbReference>
<dbReference type="InterPro" id="IPR032675">
    <property type="entry name" value="LRR_dom_sf"/>
</dbReference>
<sequence>MDDSSSLEREVKRLKRELRAMKMEKEDLMDEVTDLQHELDFCHQTLALRKPFSQPPPEILYMIFERAILPSFLVSSSDSFVPNSFWCKVQQQKYSIINVCRTWYTTGLPFLYANVFIRRVYQLSKLLKTLRLSSPNQNLKEMIKTIEFNCFVPVWYTGRYEQELTAIFNTCPSITSYTFGSQLSSFHLPLAAPFCAVVPKITDLCLHYDIDMRTLENIVELAPPHLVSLSFKVLQRHLDPGPPSCLFPRLDAITIWFSSPQVAPSLEAYVGVWKMPHLRRLTVKRRLPATTLELLCDAYGSNLQYLHLATHRDSWIRRTMDLDSKLPDLSHSCPPLKHIVLTPDYSKMFTHKGIEWVDVWAADETLSDVRTWRRDLIRRKSDLPRLKGVRILPYQLHELPLSLPLLFPPALVSTPEDSFAFHFSDVVIQHEVGELCYRQPDWVADLGEIGLSTPEDSSNDGYSSNESDSEDGSYSSDRSCNWEVGSDKGITKDWDTEMDALEHAVYT</sequence>
<evidence type="ECO:0000256" key="1">
    <source>
        <dbReference type="SAM" id="Coils"/>
    </source>
</evidence>
<dbReference type="HOGENOM" id="CLU_030668_0_0_1"/>
<evidence type="ECO:0000256" key="2">
    <source>
        <dbReference type="SAM" id="MobiDB-lite"/>
    </source>
</evidence>
<evidence type="ECO:0000313" key="4">
    <source>
        <dbReference type="Proteomes" id="UP000027222"/>
    </source>
</evidence>
<evidence type="ECO:0000313" key="3">
    <source>
        <dbReference type="EMBL" id="KDR85871.1"/>
    </source>
</evidence>
<keyword evidence="1" id="KW-0175">Coiled coil</keyword>
<evidence type="ECO:0008006" key="5">
    <source>
        <dbReference type="Google" id="ProtNLM"/>
    </source>
</evidence>
<proteinExistence type="predicted"/>
<feature type="compositionally biased region" description="Low complexity" evidence="2">
    <location>
        <begin position="459"/>
        <end position="477"/>
    </location>
</feature>
<organism evidence="3 4">
    <name type="scientific">Galerina marginata (strain CBS 339.88)</name>
    <dbReference type="NCBI Taxonomy" id="685588"/>
    <lineage>
        <taxon>Eukaryota</taxon>
        <taxon>Fungi</taxon>
        <taxon>Dikarya</taxon>
        <taxon>Basidiomycota</taxon>
        <taxon>Agaricomycotina</taxon>
        <taxon>Agaricomycetes</taxon>
        <taxon>Agaricomycetidae</taxon>
        <taxon>Agaricales</taxon>
        <taxon>Agaricineae</taxon>
        <taxon>Strophariaceae</taxon>
        <taxon>Galerina</taxon>
    </lineage>
</organism>
<name>A0A067TRQ8_GALM3</name>
<dbReference type="Gene3D" id="3.80.10.10">
    <property type="entry name" value="Ribonuclease Inhibitor"/>
    <property type="match status" value="1"/>
</dbReference>